<organism evidence="1">
    <name type="scientific">marine sediment metagenome</name>
    <dbReference type="NCBI Taxonomy" id="412755"/>
    <lineage>
        <taxon>unclassified sequences</taxon>
        <taxon>metagenomes</taxon>
        <taxon>ecological metagenomes</taxon>
    </lineage>
</organism>
<comment type="caution">
    <text evidence="1">The sequence shown here is derived from an EMBL/GenBank/DDBJ whole genome shotgun (WGS) entry which is preliminary data.</text>
</comment>
<evidence type="ECO:0000313" key="1">
    <source>
        <dbReference type="EMBL" id="GAH30953.1"/>
    </source>
</evidence>
<reference evidence="1" key="1">
    <citation type="journal article" date="2014" name="Front. Microbiol.">
        <title>High frequency of phylogenetically diverse reductive dehalogenase-homologous genes in deep subseafloor sedimentary metagenomes.</title>
        <authorList>
            <person name="Kawai M."/>
            <person name="Futagami T."/>
            <person name="Toyoda A."/>
            <person name="Takaki Y."/>
            <person name="Nishi S."/>
            <person name="Hori S."/>
            <person name="Arai W."/>
            <person name="Tsubouchi T."/>
            <person name="Morono Y."/>
            <person name="Uchiyama I."/>
            <person name="Ito T."/>
            <person name="Fujiyama A."/>
            <person name="Inagaki F."/>
            <person name="Takami H."/>
        </authorList>
    </citation>
    <scope>NUCLEOTIDE SEQUENCE</scope>
    <source>
        <strain evidence="1">Expedition CK06-06</strain>
    </source>
</reference>
<accession>X1GD66</accession>
<name>X1GD66_9ZZZZ</name>
<dbReference type="AlphaFoldDB" id="X1GD66"/>
<dbReference type="EMBL" id="BARU01001366">
    <property type="protein sequence ID" value="GAH30953.1"/>
    <property type="molecule type" value="Genomic_DNA"/>
</dbReference>
<gene>
    <name evidence="1" type="ORF">S03H2_03641</name>
</gene>
<proteinExistence type="predicted"/>
<sequence>MIRGGKMKAIEYIAKVLPDGHLSLPEEIKEKMGLSANSRVKVVLEREAKREKAIEAFGTWSDRSDIKDGVEYVEEMRAGWSERTARIDHV</sequence>
<protein>
    <recommendedName>
        <fullName evidence="2">SpoVT-AbrB domain-containing protein</fullName>
    </recommendedName>
</protein>
<evidence type="ECO:0008006" key="2">
    <source>
        <dbReference type="Google" id="ProtNLM"/>
    </source>
</evidence>